<dbReference type="EMBL" id="JAQNDK010000002">
    <property type="protein sequence ID" value="MDC0679586.1"/>
    <property type="molecule type" value="Genomic_DNA"/>
</dbReference>
<keyword evidence="2" id="KW-1185">Reference proteome</keyword>
<reference evidence="1 2" key="1">
    <citation type="submission" date="2023-01" db="EMBL/GenBank/DDBJ databases">
        <title>Minimal conservation of predation-associated metabolite biosynthetic gene clusters underscores biosynthetic potential of Myxococcota including descriptions for ten novel species: Archangium lansinium sp. nov., Myxococcus landrumus sp. nov., Nannocystis bai.</title>
        <authorList>
            <person name="Ahearne A."/>
            <person name="Stevens C."/>
            <person name="Dowd S."/>
        </authorList>
    </citation>
    <scope>NUCLEOTIDE SEQUENCE [LARGE SCALE GENOMIC DNA]</scope>
    <source>
        <strain evidence="1 2">WIWO2</strain>
    </source>
</reference>
<dbReference type="Proteomes" id="UP001217485">
    <property type="component" value="Unassembled WGS sequence"/>
</dbReference>
<dbReference type="RefSeq" id="WP_272096581.1">
    <property type="nucleotide sequence ID" value="NZ_JAQNDK010000002.1"/>
</dbReference>
<protein>
    <recommendedName>
        <fullName evidence="3">Alpha/beta hydrolase</fullName>
    </recommendedName>
</protein>
<evidence type="ECO:0008006" key="3">
    <source>
        <dbReference type="Google" id="ProtNLM"/>
    </source>
</evidence>
<dbReference type="InterPro" id="IPR029058">
    <property type="entry name" value="AB_hydrolase_fold"/>
</dbReference>
<evidence type="ECO:0000313" key="2">
    <source>
        <dbReference type="Proteomes" id="UP001217485"/>
    </source>
</evidence>
<name>A0ABT5BZQ2_9BACT</name>
<dbReference type="Gene3D" id="3.40.50.1820">
    <property type="entry name" value="alpha/beta hydrolase"/>
    <property type="match status" value="1"/>
</dbReference>
<sequence length="270" mass="28995">MSQESERAQMMKKTAVLEIPGMDAVILRRDIEYQATDAGALTFDLYAPPTSAAVARAPAVVFVSGYPDPGFESVFGCKRKEIGQSTSWGRLVAASGLVGINYTNREPSDLHALLEHLRQNAASLGIDERRIGLWACSGNVPMALSALMRGASGSLRCAALCYGFMLDLGASTRVAEAAAQFRFVNPCAGKSIDDLPPELPLFIARAGQDRMPHLNETIDDFVAGALARNLPVTLVNHAAAPHAFDLLDDSEASRETIRSILGFLRLHLLG</sequence>
<dbReference type="SUPFAM" id="SSF53474">
    <property type="entry name" value="alpha/beta-Hydrolases"/>
    <property type="match status" value="1"/>
</dbReference>
<evidence type="ECO:0000313" key="1">
    <source>
        <dbReference type="EMBL" id="MDC0679586.1"/>
    </source>
</evidence>
<organism evidence="1 2">
    <name type="scientific">Sorangium atrum</name>
    <dbReference type="NCBI Taxonomy" id="2995308"/>
    <lineage>
        <taxon>Bacteria</taxon>
        <taxon>Pseudomonadati</taxon>
        <taxon>Myxococcota</taxon>
        <taxon>Polyangia</taxon>
        <taxon>Polyangiales</taxon>
        <taxon>Polyangiaceae</taxon>
        <taxon>Sorangium</taxon>
    </lineage>
</organism>
<proteinExistence type="predicted"/>
<accession>A0ABT5BZQ2</accession>
<gene>
    <name evidence="1" type="ORF">POL72_17710</name>
</gene>
<comment type="caution">
    <text evidence="1">The sequence shown here is derived from an EMBL/GenBank/DDBJ whole genome shotgun (WGS) entry which is preliminary data.</text>
</comment>